<evidence type="ECO:0000259" key="2">
    <source>
        <dbReference type="Pfam" id="PF21112"/>
    </source>
</evidence>
<reference evidence="3" key="1">
    <citation type="journal article" date="2014" name="Int. J. Syst. Evol. Microbiol.">
        <title>Complete genome sequence of Corynebacterium casei LMG S-19264T (=DSM 44701T), isolated from a smear-ripened cheese.</title>
        <authorList>
            <consortium name="US DOE Joint Genome Institute (JGI-PGF)"/>
            <person name="Walter F."/>
            <person name="Albersmeier A."/>
            <person name="Kalinowski J."/>
            <person name="Ruckert C."/>
        </authorList>
    </citation>
    <scope>NUCLEOTIDE SEQUENCE</scope>
    <source>
        <strain evidence="3">CGMCC 1.15367</strain>
    </source>
</reference>
<feature type="domain" description="CsgH-like" evidence="2">
    <location>
        <begin position="38"/>
        <end position="125"/>
    </location>
</feature>
<comment type="caution">
    <text evidence="3">The sequence shown here is derived from an EMBL/GenBank/DDBJ whole genome shotgun (WGS) entry which is preliminary data.</text>
</comment>
<evidence type="ECO:0000256" key="1">
    <source>
        <dbReference type="SAM" id="SignalP"/>
    </source>
</evidence>
<dbReference type="InterPro" id="IPR053722">
    <property type="entry name" value="Curli_assembly_CsgC/AgfC"/>
</dbReference>
<dbReference type="InterPro" id="IPR047726">
    <property type="entry name" value="CsgH_dom"/>
</dbReference>
<organism evidence="3 4">
    <name type="scientific">Aureimonas endophytica</name>
    <dbReference type="NCBI Taxonomy" id="2027858"/>
    <lineage>
        <taxon>Bacteria</taxon>
        <taxon>Pseudomonadati</taxon>
        <taxon>Pseudomonadota</taxon>
        <taxon>Alphaproteobacteria</taxon>
        <taxon>Hyphomicrobiales</taxon>
        <taxon>Aurantimonadaceae</taxon>
        <taxon>Aureimonas</taxon>
    </lineage>
</organism>
<protein>
    <recommendedName>
        <fullName evidence="2">CsgH-like domain-containing protein</fullName>
    </recommendedName>
</protein>
<sequence length="133" mass="13237">MFRILNQPRRAVLALALVLLPAGALATIGDAGASAGPLRCEIRAVPSGGMVALEALARSDRSVGGSYAFQVTSAGRGGGTDIHQGGAFRAAAGETARLGRVTLGADGAVYDATLDVTVGGRTISCTERVGGAL</sequence>
<feature type="chain" id="PRO_5037734503" description="CsgH-like domain-containing protein" evidence="1">
    <location>
        <begin position="27"/>
        <end position="133"/>
    </location>
</feature>
<reference evidence="3" key="2">
    <citation type="submission" date="2020-09" db="EMBL/GenBank/DDBJ databases">
        <authorList>
            <person name="Sun Q."/>
            <person name="Zhou Y."/>
        </authorList>
    </citation>
    <scope>NUCLEOTIDE SEQUENCE</scope>
    <source>
        <strain evidence="3">CGMCC 1.15367</strain>
    </source>
</reference>
<keyword evidence="1" id="KW-0732">Signal</keyword>
<evidence type="ECO:0000313" key="3">
    <source>
        <dbReference type="EMBL" id="GGE15487.1"/>
    </source>
</evidence>
<dbReference type="NCBIfam" id="NF041112">
    <property type="entry name" value="chap_CsgH_alph"/>
    <property type="match status" value="1"/>
</dbReference>
<dbReference type="Gene3D" id="2.60.40.2420">
    <property type="match status" value="1"/>
</dbReference>
<keyword evidence="4" id="KW-1185">Reference proteome</keyword>
<name>A0A916ZV20_9HYPH</name>
<dbReference type="AlphaFoldDB" id="A0A916ZV20"/>
<gene>
    <name evidence="3" type="ORF">GCM10011390_38260</name>
</gene>
<proteinExistence type="predicted"/>
<dbReference type="InterPro" id="IPR048632">
    <property type="entry name" value="CsgH-like"/>
</dbReference>
<dbReference type="RefSeq" id="WP_188911360.1">
    <property type="nucleotide sequence ID" value="NZ_BMIQ01000006.1"/>
</dbReference>
<evidence type="ECO:0000313" key="4">
    <source>
        <dbReference type="Proteomes" id="UP000644699"/>
    </source>
</evidence>
<accession>A0A916ZV20</accession>
<dbReference type="EMBL" id="BMIQ01000006">
    <property type="protein sequence ID" value="GGE15487.1"/>
    <property type="molecule type" value="Genomic_DNA"/>
</dbReference>
<dbReference type="Proteomes" id="UP000644699">
    <property type="component" value="Unassembled WGS sequence"/>
</dbReference>
<feature type="signal peptide" evidence="1">
    <location>
        <begin position="1"/>
        <end position="26"/>
    </location>
</feature>
<dbReference type="Pfam" id="PF21112">
    <property type="entry name" value="CsgH"/>
    <property type="match status" value="1"/>
</dbReference>